<dbReference type="AlphaFoldDB" id="A0A7G9GB45"/>
<dbReference type="EMBL" id="CP060635">
    <property type="protein sequence ID" value="QNM08027.1"/>
    <property type="molecule type" value="Genomic_DNA"/>
</dbReference>
<keyword evidence="2" id="KW-1185">Reference proteome</keyword>
<reference evidence="1 2" key="1">
    <citation type="submission" date="2020-08" db="EMBL/GenBank/DDBJ databases">
        <authorList>
            <person name="Liu C."/>
            <person name="Sun Q."/>
        </authorList>
    </citation>
    <scope>NUCLEOTIDE SEQUENCE [LARGE SCALE GENOMIC DNA]</scope>
    <source>
        <strain evidence="1 2">NSJ-29</strain>
    </source>
</reference>
<organism evidence="1 2">
    <name type="scientific">Wansuia hejianensis</name>
    <dbReference type="NCBI Taxonomy" id="2763667"/>
    <lineage>
        <taxon>Bacteria</taxon>
        <taxon>Bacillati</taxon>
        <taxon>Bacillota</taxon>
        <taxon>Clostridia</taxon>
        <taxon>Lachnospirales</taxon>
        <taxon>Lachnospiraceae</taxon>
        <taxon>Wansuia</taxon>
    </lineage>
</organism>
<gene>
    <name evidence="1" type="ORF">H9Q79_14195</name>
</gene>
<dbReference type="Pfam" id="PF04404">
    <property type="entry name" value="ERF"/>
    <property type="match status" value="1"/>
</dbReference>
<dbReference type="InterPro" id="IPR007499">
    <property type="entry name" value="ERF_bacteria_virus"/>
</dbReference>
<accession>A0A7G9GB45</accession>
<name>A0A7G9GB45_9FIRM</name>
<protein>
    <submittedName>
        <fullName evidence="1">ERF family protein</fullName>
    </submittedName>
</protein>
<dbReference type="KEGG" id="whj:H9Q79_14195"/>
<sequence length="188" mass="21458">MNVYQKIYEVMAAVGYLSKDGKAEYGKMKYRTLSARKVTEAVREKLLETGLVILPVRQESHREGQLTTVSVTYRIVNTEKPEEFVEVASQGEGFDSTDKGMGKALTNAYKYMLLRTFAIATGEQEVRREDPKRQCRPASERQKSEIKELCDANRVDLESWLFQRGYSWMELTEGQASSMLEKLTSSFG</sequence>
<proteinExistence type="predicted"/>
<dbReference type="Proteomes" id="UP000515860">
    <property type="component" value="Chromosome"/>
</dbReference>
<evidence type="ECO:0000313" key="2">
    <source>
        <dbReference type="Proteomes" id="UP000515860"/>
    </source>
</evidence>
<evidence type="ECO:0000313" key="1">
    <source>
        <dbReference type="EMBL" id="QNM08027.1"/>
    </source>
</evidence>
<dbReference type="RefSeq" id="WP_118647240.1">
    <property type="nucleotide sequence ID" value="NZ_CP060635.1"/>
</dbReference>